<dbReference type="PRINTS" id="PR00385">
    <property type="entry name" value="P450"/>
</dbReference>
<sequence length="625" mass="71541">MHSYLEQRTQLLSSAEGLTTLGVLAIVTLLLRYIYKSRWRSLKLIRGPSSPSWLVGMSYPIVNPIIAANDKLSWSLTCFPLSAGLTTVKINAISKGNEFDIVHQLEVNKLQDPWFREYGSVFRYTGCFGENILCVADPKALQHIFHTSGYHYPKTNDFRNDIRRLFGKGIVWAEGSTHQRHRKVLNPAFSASQLRTFLSMFQKSTQRLVIKWQDQSPLLDQNKEKGQVIDVTKWISRLTLDVIGETSFDYDFQALDGEYNHLSKVMQELFQGNIERSKMALLFRALRRNFTVDPTLHNPVSRLTDYLMPLNMTSKSAQFNPKKPLILTSEDQQHDNWLNVSQDTAKEILRKKVESGNQGIEDGSKDILSILVRSNAREDPKKRLDDEEVLSQMSTMILAGHETTASTTVWLLYELAKHPEQQRRILEEIREVRRRKMDASENEQFTPNDYDSMSFFNASIKEVLRLYPIAIDLFRSPDRDDVIPLSEPIISTSGHRLTEVPIQKGQRLHIDIYTYNRLKSVWGEDADTWNPERFLDEKKAAVSLGVFANLMTFSAGVRACIGWRFALLELQAILEGLICAFEFSLDPSLKILKAQAGVLAPLVIGREREGLQMPLTVKHRISTYT</sequence>
<comment type="pathway">
    <text evidence="3">Secondary metabolite biosynthesis; terpenoid biosynthesis.</text>
</comment>
<feature type="transmembrane region" description="Helical" evidence="14">
    <location>
        <begin position="12"/>
        <end position="35"/>
    </location>
</feature>
<protein>
    <recommendedName>
        <fullName evidence="17">Cytochrome P450</fullName>
    </recommendedName>
</protein>
<keyword evidence="11 13" id="KW-0503">Monooxygenase</keyword>
<dbReference type="PROSITE" id="PS00086">
    <property type="entry name" value="CYTOCHROME_P450"/>
    <property type="match status" value="1"/>
</dbReference>
<dbReference type="Pfam" id="PF00067">
    <property type="entry name" value="p450"/>
    <property type="match status" value="1"/>
</dbReference>
<dbReference type="InterPro" id="IPR002401">
    <property type="entry name" value="Cyt_P450_E_grp-I"/>
</dbReference>
<evidence type="ECO:0000256" key="4">
    <source>
        <dbReference type="ARBA" id="ARBA00010617"/>
    </source>
</evidence>
<keyword evidence="8 14" id="KW-1133">Transmembrane helix</keyword>
<gene>
    <name evidence="15" type="ORF">VKT23_012801</name>
</gene>
<evidence type="ECO:0008006" key="17">
    <source>
        <dbReference type="Google" id="ProtNLM"/>
    </source>
</evidence>
<dbReference type="PANTHER" id="PTHR24305">
    <property type="entry name" value="CYTOCHROME P450"/>
    <property type="match status" value="1"/>
</dbReference>
<comment type="subcellular location">
    <subcellularLocation>
        <location evidence="2">Membrane</location>
    </subcellularLocation>
</comment>
<dbReference type="PANTHER" id="PTHR24305:SF166">
    <property type="entry name" value="CYTOCHROME P450 12A4, MITOCHONDRIAL-RELATED"/>
    <property type="match status" value="1"/>
</dbReference>
<evidence type="ECO:0000256" key="14">
    <source>
        <dbReference type="SAM" id="Phobius"/>
    </source>
</evidence>
<evidence type="ECO:0000313" key="16">
    <source>
        <dbReference type="Proteomes" id="UP001498398"/>
    </source>
</evidence>
<keyword evidence="10 13" id="KW-0408">Iron</keyword>
<evidence type="ECO:0000256" key="11">
    <source>
        <dbReference type="ARBA" id="ARBA00023033"/>
    </source>
</evidence>
<organism evidence="15 16">
    <name type="scientific">Marasmiellus scandens</name>
    <dbReference type="NCBI Taxonomy" id="2682957"/>
    <lineage>
        <taxon>Eukaryota</taxon>
        <taxon>Fungi</taxon>
        <taxon>Dikarya</taxon>
        <taxon>Basidiomycota</taxon>
        <taxon>Agaricomycotina</taxon>
        <taxon>Agaricomycetes</taxon>
        <taxon>Agaricomycetidae</taxon>
        <taxon>Agaricales</taxon>
        <taxon>Marasmiineae</taxon>
        <taxon>Omphalotaceae</taxon>
        <taxon>Marasmiellus</taxon>
    </lineage>
</organism>
<evidence type="ECO:0000256" key="2">
    <source>
        <dbReference type="ARBA" id="ARBA00004370"/>
    </source>
</evidence>
<evidence type="ECO:0000256" key="12">
    <source>
        <dbReference type="ARBA" id="ARBA00023136"/>
    </source>
</evidence>
<reference evidence="15 16" key="1">
    <citation type="submission" date="2024-01" db="EMBL/GenBank/DDBJ databases">
        <title>A draft genome for the cacao thread blight pathogen Marasmiellus scandens.</title>
        <authorList>
            <person name="Baruah I.K."/>
            <person name="Leung J."/>
            <person name="Bukari Y."/>
            <person name="Amoako-Attah I."/>
            <person name="Meinhardt L.W."/>
            <person name="Bailey B.A."/>
            <person name="Cohen S.P."/>
        </authorList>
    </citation>
    <scope>NUCLEOTIDE SEQUENCE [LARGE SCALE GENOMIC DNA]</scope>
    <source>
        <strain evidence="15 16">GH-19</strain>
    </source>
</reference>
<evidence type="ECO:0000256" key="5">
    <source>
        <dbReference type="ARBA" id="ARBA00022617"/>
    </source>
</evidence>
<evidence type="ECO:0000256" key="13">
    <source>
        <dbReference type="RuleBase" id="RU000461"/>
    </source>
</evidence>
<comment type="similarity">
    <text evidence="4 13">Belongs to the cytochrome P450 family.</text>
</comment>
<dbReference type="Proteomes" id="UP001498398">
    <property type="component" value="Unassembled WGS sequence"/>
</dbReference>
<dbReference type="SUPFAM" id="SSF48264">
    <property type="entry name" value="Cytochrome P450"/>
    <property type="match status" value="1"/>
</dbReference>
<comment type="cofactor">
    <cofactor evidence="1">
        <name>heme</name>
        <dbReference type="ChEBI" id="CHEBI:30413"/>
    </cofactor>
</comment>
<dbReference type="EMBL" id="JBANRG010000032">
    <property type="protein sequence ID" value="KAK7451125.1"/>
    <property type="molecule type" value="Genomic_DNA"/>
</dbReference>
<dbReference type="InterPro" id="IPR036396">
    <property type="entry name" value="Cyt_P450_sf"/>
</dbReference>
<dbReference type="InterPro" id="IPR050121">
    <property type="entry name" value="Cytochrome_P450_monoxygenase"/>
</dbReference>
<evidence type="ECO:0000256" key="9">
    <source>
        <dbReference type="ARBA" id="ARBA00023002"/>
    </source>
</evidence>
<keyword evidence="9 13" id="KW-0560">Oxidoreductase</keyword>
<keyword evidence="12 14" id="KW-0472">Membrane</keyword>
<keyword evidence="16" id="KW-1185">Reference proteome</keyword>
<dbReference type="PRINTS" id="PR00463">
    <property type="entry name" value="EP450I"/>
</dbReference>
<evidence type="ECO:0000313" key="15">
    <source>
        <dbReference type="EMBL" id="KAK7451125.1"/>
    </source>
</evidence>
<name>A0ABR1J5D2_9AGAR</name>
<proteinExistence type="inferred from homology"/>
<evidence type="ECO:0000256" key="6">
    <source>
        <dbReference type="ARBA" id="ARBA00022692"/>
    </source>
</evidence>
<evidence type="ECO:0000256" key="3">
    <source>
        <dbReference type="ARBA" id="ARBA00004721"/>
    </source>
</evidence>
<evidence type="ECO:0000256" key="1">
    <source>
        <dbReference type="ARBA" id="ARBA00001971"/>
    </source>
</evidence>
<dbReference type="InterPro" id="IPR001128">
    <property type="entry name" value="Cyt_P450"/>
</dbReference>
<dbReference type="InterPro" id="IPR017972">
    <property type="entry name" value="Cyt_P450_CS"/>
</dbReference>
<accession>A0ABR1J5D2</accession>
<dbReference type="Gene3D" id="1.10.630.10">
    <property type="entry name" value="Cytochrome P450"/>
    <property type="match status" value="1"/>
</dbReference>
<keyword evidence="5 13" id="KW-0349">Heme</keyword>
<keyword evidence="7 13" id="KW-0479">Metal-binding</keyword>
<evidence type="ECO:0000256" key="10">
    <source>
        <dbReference type="ARBA" id="ARBA00023004"/>
    </source>
</evidence>
<evidence type="ECO:0000256" key="7">
    <source>
        <dbReference type="ARBA" id="ARBA00022723"/>
    </source>
</evidence>
<evidence type="ECO:0000256" key="8">
    <source>
        <dbReference type="ARBA" id="ARBA00022989"/>
    </source>
</evidence>
<comment type="caution">
    <text evidence="15">The sequence shown here is derived from an EMBL/GenBank/DDBJ whole genome shotgun (WGS) entry which is preliminary data.</text>
</comment>
<keyword evidence="6 14" id="KW-0812">Transmembrane</keyword>